<evidence type="ECO:0000256" key="3">
    <source>
        <dbReference type="ARBA" id="ARBA00016113"/>
    </source>
</evidence>
<evidence type="ECO:0000256" key="4">
    <source>
        <dbReference type="ARBA" id="ARBA00022884"/>
    </source>
</evidence>
<evidence type="ECO:0000256" key="2">
    <source>
        <dbReference type="ARBA" id="ARBA00006680"/>
    </source>
</evidence>
<dbReference type="GO" id="GO:0051607">
    <property type="term" value="P:defense response to virus"/>
    <property type="evidence" value="ECO:0007669"/>
    <property type="project" value="UniProtKB-KW"/>
</dbReference>
<dbReference type="GO" id="GO:0003723">
    <property type="term" value="F:RNA binding"/>
    <property type="evidence" value="ECO:0007669"/>
    <property type="project" value="UniProtKB-KW"/>
</dbReference>
<dbReference type="Pfam" id="PF03787">
    <property type="entry name" value="RAMPs"/>
    <property type="match status" value="1"/>
</dbReference>
<dbReference type="InterPro" id="IPR010173">
    <property type="entry name" value="CRISPR-assoc_Csm5"/>
</dbReference>
<evidence type="ECO:0000256" key="5">
    <source>
        <dbReference type="ARBA" id="ARBA00023118"/>
    </source>
</evidence>
<dbReference type="EMBL" id="FOGW01000010">
    <property type="protein sequence ID" value="SER78280.1"/>
    <property type="molecule type" value="Genomic_DNA"/>
</dbReference>
<dbReference type="Proteomes" id="UP000182471">
    <property type="component" value="Unassembled WGS sequence"/>
</dbReference>
<evidence type="ECO:0000313" key="9">
    <source>
        <dbReference type="Proteomes" id="UP000182471"/>
    </source>
</evidence>
<gene>
    <name evidence="8" type="ORF">SAMN02910429_01068</name>
</gene>
<comment type="function">
    <text evidence="1">This subunit might be involved in maturation of a crRNA intermediate to its mature form.</text>
</comment>
<dbReference type="NCBIfam" id="TIGR01899">
    <property type="entry name" value="cas_TM1807_csm5"/>
    <property type="match status" value="1"/>
</dbReference>
<evidence type="ECO:0000313" key="8">
    <source>
        <dbReference type="EMBL" id="SER78280.1"/>
    </source>
</evidence>
<dbReference type="PROSITE" id="PS51257">
    <property type="entry name" value="PROKAR_LIPOPROTEIN"/>
    <property type="match status" value="1"/>
</dbReference>
<keyword evidence="5" id="KW-0051">Antiviral defense</keyword>
<dbReference type="PANTHER" id="PTHR38007:SF1">
    <property type="entry name" value="CRISPR SYSTEM CMS PROTEIN CSM5"/>
    <property type="match status" value="1"/>
</dbReference>
<evidence type="ECO:0000256" key="6">
    <source>
        <dbReference type="ARBA" id="ARBA00031720"/>
    </source>
</evidence>
<dbReference type="AlphaFoldDB" id="A0A1H9RZR3"/>
<protein>
    <recommendedName>
        <fullName evidence="3">CRISPR system Cms protein Csm5</fullName>
    </recommendedName>
    <alternativeName>
        <fullName evidence="6">CRISPR type III A-associated protein Csm5</fullName>
    </alternativeName>
</protein>
<sequence length="379" mass="43908">MDRKSYLKKYKFVLTTLSPVFIGCEKEINKKEYSYNKDKSEIDIYKPYELYQMVKEKGLADDFENFICSPANLKKDLGIWLSRQKKIKPSEVSKCVRYSLEIKDAKLNDAKTKNSGGKSTISEFVKDSYGLPYIPGSSLKGALRTIIMAERIYKNKDNYRKIKEDIEKESYKFKNISKPTKDMEIKTYNENKIKDETKIRDVRNDELRGLIISDSKSLELENLILCQRYDYSVGGKEKQLPLLRECLKPDTKIEFEVTIDEKECSVTKEEIISAVEIFNRIYNEKFVSSYIEKNSFIDMKSGSYLYIGGGVGFASKTEIFTLFEKNKAAAVTQRILSNTSKKDKYNDDVRNHGISPRTIKCTKYHGKTYQMGLCKLEIL</sequence>
<name>A0A1H9RZR3_9FIRM</name>
<organism evidence="8 9">
    <name type="scientific">Lachnobacterium bovis</name>
    <dbReference type="NCBI Taxonomy" id="140626"/>
    <lineage>
        <taxon>Bacteria</taxon>
        <taxon>Bacillati</taxon>
        <taxon>Bacillota</taxon>
        <taxon>Clostridia</taxon>
        <taxon>Lachnospirales</taxon>
        <taxon>Lachnospiraceae</taxon>
        <taxon>Lachnobacterium</taxon>
    </lineage>
</organism>
<evidence type="ECO:0000259" key="7">
    <source>
        <dbReference type="Pfam" id="PF03787"/>
    </source>
</evidence>
<dbReference type="RefSeq" id="WP_074730522.1">
    <property type="nucleotide sequence ID" value="NZ_FOGW01000010.1"/>
</dbReference>
<feature type="domain" description="CRISPR type III-associated protein" evidence="7">
    <location>
        <begin position="14"/>
        <end position="287"/>
    </location>
</feature>
<dbReference type="PANTHER" id="PTHR38007">
    <property type="entry name" value="CRISPR SYSTEM CMS PROTEIN CSM5"/>
    <property type="match status" value="1"/>
</dbReference>
<keyword evidence="9" id="KW-1185">Reference proteome</keyword>
<reference evidence="9" key="1">
    <citation type="submission" date="2016-10" db="EMBL/GenBank/DDBJ databases">
        <authorList>
            <person name="Varghese N."/>
            <person name="Submissions S."/>
        </authorList>
    </citation>
    <scope>NUCLEOTIDE SEQUENCE [LARGE SCALE GENOMIC DNA]</scope>
    <source>
        <strain evidence="9">S1b</strain>
    </source>
</reference>
<evidence type="ECO:0000256" key="1">
    <source>
        <dbReference type="ARBA" id="ARBA00003088"/>
    </source>
</evidence>
<keyword evidence="4" id="KW-0694">RNA-binding</keyword>
<comment type="similarity">
    <text evidence="2">Belongs to the CRISPR-associated Csm5 family.</text>
</comment>
<proteinExistence type="inferred from homology"/>
<accession>A0A1H9RZR3</accession>
<dbReference type="InterPro" id="IPR005537">
    <property type="entry name" value="RAMP_III_fam"/>
</dbReference>